<keyword evidence="1" id="KW-1133">Transmembrane helix</keyword>
<dbReference type="EMBL" id="CP025746">
    <property type="protein sequence ID" value="QAA34498.1"/>
    <property type="molecule type" value="Genomic_DNA"/>
</dbReference>
<name>A0A410DZL4_9CLOT</name>
<sequence length="64" mass="7418">MMLTVAQIIFLIILVVIQGTLIFRDAIKDKVPNPWLWGIIGLLNIPSSAIVYLVYKKLYFKRKK</sequence>
<accession>A0A410DZL4</accession>
<evidence type="ECO:0000256" key="1">
    <source>
        <dbReference type="SAM" id="Phobius"/>
    </source>
</evidence>
<feature type="transmembrane region" description="Helical" evidence="1">
    <location>
        <begin position="35"/>
        <end position="55"/>
    </location>
</feature>
<reference evidence="2 3" key="1">
    <citation type="submission" date="2018-01" db="EMBL/GenBank/DDBJ databases">
        <title>Genome Sequencing and Assembly of Anaerobacter polyendosporus strain CT4.</title>
        <authorList>
            <person name="Tachaapaikoon C."/>
            <person name="Sutheeworapong S."/>
            <person name="Jenjaroenpun P."/>
            <person name="Wongsurawat T."/>
            <person name="Nookeaw I."/>
            <person name="Cheawchanlertfa P."/>
            <person name="Kosugi A."/>
            <person name="Cheevadhanarak S."/>
            <person name="Ratanakhanokchai K."/>
        </authorList>
    </citation>
    <scope>NUCLEOTIDE SEQUENCE [LARGE SCALE GENOMIC DNA]</scope>
    <source>
        <strain evidence="2 3">CT4</strain>
    </source>
</reference>
<keyword evidence="3" id="KW-1185">Reference proteome</keyword>
<evidence type="ECO:0000313" key="2">
    <source>
        <dbReference type="EMBL" id="QAA34498.1"/>
    </source>
</evidence>
<dbReference type="RefSeq" id="WP_128215211.1">
    <property type="nucleotide sequence ID" value="NZ_CP025746.1"/>
</dbReference>
<evidence type="ECO:0008006" key="4">
    <source>
        <dbReference type="Google" id="ProtNLM"/>
    </source>
</evidence>
<dbReference type="Proteomes" id="UP000286268">
    <property type="component" value="Chromosome"/>
</dbReference>
<keyword evidence="1" id="KW-0472">Membrane</keyword>
<protein>
    <recommendedName>
        <fullName evidence="4">Sigma-Y antisigma factor component</fullName>
    </recommendedName>
</protein>
<dbReference type="KEGG" id="cmah:C1I91_24250"/>
<dbReference type="AlphaFoldDB" id="A0A410DZL4"/>
<gene>
    <name evidence="2" type="ORF">C1I91_24250</name>
</gene>
<proteinExistence type="predicted"/>
<keyword evidence="1" id="KW-0812">Transmembrane</keyword>
<organism evidence="2 3">
    <name type="scientific">Clostridium manihotivorum</name>
    <dbReference type="NCBI Taxonomy" id="2320868"/>
    <lineage>
        <taxon>Bacteria</taxon>
        <taxon>Bacillati</taxon>
        <taxon>Bacillota</taxon>
        <taxon>Clostridia</taxon>
        <taxon>Eubacteriales</taxon>
        <taxon>Clostridiaceae</taxon>
        <taxon>Clostridium</taxon>
    </lineage>
</organism>
<evidence type="ECO:0000313" key="3">
    <source>
        <dbReference type="Proteomes" id="UP000286268"/>
    </source>
</evidence>
<dbReference type="OrthoDB" id="2353968at2"/>